<dbReference type="InterPro" id="IPR029052">
    <property type="entry name" value="Metallo-depent_PP-like"/>
</dbReference>
<dbReference type="PANTHER" id="PTHR42988:SF2">
    <property type="entry name" value="CYCLIC NUCLEOTIDE PHOSPHODIESTERASE CBUA0032-RELATED"/>
    <property type="match status" value="1"/>
</dbReference>
<evidence type="ECO:0000256" key="4">
    <source>
        <dbReference type="ARBA" id="ARBA00025742"/>
    </source>
</evidence>
<dbReference type="InterPro" id="IPR004843">
    <property type="entry name" value="Calcineurin-like_PHP"/>
</dbReference>
<accession>A0A1I4T8B6</accession>
<keyword evidence="1" id="KW-0479">Metal-binding</keyword>
<feature type="domain" description="Calcineurin-like phosphoesterase" evidence="5">
    <location>
        <begin position="4"/>
        <end position="179"/>
    </location>
</feature>
<dbReference type="PANTHER" id="PTHR42988">
    <property type="entry name" value="PHOSPHOHYDROLASE"/>
    <property type="match status" value="1"/>
</dbReference>
<name>A0A1I4T8B6_9PSEU</name>
<dbReference type="GO" id="GO:0046872">
    <property type="term" value="F:metal ion binding"/>
    <property type="evidence" value="ECO:0007669"/>
    <property type="project" value="UniProtKB-KW"/>
</dbReference>
<dbReference type="EMBL" id="RBXX01000002">
    <property type="protein sequence ID" value="RKT85818.1"/>
    <property type="molecule type" value="Genomic_DNA"/>
</dbReference>
<reference evidence="7 8" key="1">
    <citation type="submission" date="2016-10" db="EMBL/GenBank/DDBJ databases">
        <authorList>
            <person name="de Groot N.N."/>
        </authorList>
    </citation>
    <scope>NUCLEOTIDE SEQUENCE [LARGE SCALE GENOMIC DNA]</scope>
    <source>
        <strain evidence="7 8">CPCC 201259</strain>
    </source>
</reference>
<comment type="similarity">
    <text evidence="4">Belongs to the cyclic nucleotide phosphodiesterase class-III family.</text>
</comment>
<dbReference type="EMBL" id="FOUP01000001">
    <property type="protein sequence ID" value="SFM72972.1"/>
    <property type="molecule type" value="Genomic_DNA"/>
</dbReference>
<dbReference type="RefSeq" id="WP_093146696.1">
    <property type="nucleotide sequence ID" value="NZ_FOUP01000001.1"/>
</dbReference>
<evidence type="ECO:0000259" key="5">
    <source>
        <dbReference type="Pfam" id="PF00149"/>
    </source>
</evidence>
<dbReference type="STRING" id="455193.SAMN05421805_1011330"/>
<dbReference type="Proteomes" id="UP000199398">
    <property type="component" value="Unassembled WGS sequence"/>
</dbReference>
<evidence type="ECO:0000313" key="9">
    <source>
        <dbReference type="Proteomes" id="UP000270697"/>
    </source>
</evidence>
<dbReference type="AlphaFoldDB" id="A0A1I4T8B6"/>
<dbReference type="SUPFAM" id="SSF56300">
    <property type="entry name" value="Metallo-dependent phosphatases"/>
    <property type="match status" value="1"/>
</dbReference>
<evidence type="ECO:0000256" key="2">
    <source>
        <dbReference type="ARBA" id="ARBA00022801"/>
    </source>
</evidence>
<organism evidence="7 8">
    <name type="scientific">Saccharopolyspora antimicrobica</name>
    <dbReference type="NCBI Taxonomy" id="455193"/>
    <lineage>
        <taxon>Bacteria</taxon>
        <taxon>Bacillati</taxon>
        <taxon>Actinomycetota</taxon>
        <taxon>Actinomycetes</taxon>
        <taxon>Pseudonocardiales</taxon>
        <taxon>Pseudonocardiaceae</taxon>
        <taxon>Saccharopolyspora</taxon>
    </lineage>
</organism>
<gene>
    <name evidence="6" type="ORF">ATL45_4174</name>
    <name evidence="7" type="ORF">SAMN05421805_1011330</name>
</gene>
<dbReference type="GO" id="GO:0016787">
    <property type="term" value="F:hydrolase activity"/>
    <property type="evidence" value="ECO:0007669"/>
    <property type="project" value="UniProtKB-KW"/>
</dbReference>
<keyword evidence="2" id="KW-0378">Hydrolase</keyword>
<evidence type="ECO:0000313" key="6">
    <source>
        <dbReference type="EMBL" id="RKT85818.1"/>
    </source>
</evidence>
<dbReference type="Pfam" id="PF00149">
    <property type="entry name" value="Metallophos"/>
    <property type="match status" value="1"/>
</dbReference>
<dbReference type="InterPro" id="IPR050884">
    <property type="entry name" value="CNP_phosphodiesterase-III"/>
</dbReference>
<dbReference type="OrthoDB" id="5241795at2"/>
<keyword evidence="3" id="KW-0408">Iron</keyword>
<evidence type="ECO:0000256" key="1">
    <source>
        <dbReference type="ARBA" id="ARBA00022723"/>
    </source>
</evidence>
<keyword evidence="9" id="KW-1185">Reference proteome</keyword>
<protein>
    <submittedName>
        <fullName evidence="6 7">Calcineurin-like phosphoesterase</fullName>
    </submittedName>
</protein>
<evidence type="ECO:0000313" key="7">
    <source>
        <dbReference type="EMBL" id="SFM72972.1"/>
    </source>
</evidence>
<evidence type="ECO:0000313" key="8">
    <source>
        <dbReference type="Proteomes" id="UP000199398"/>
    </source>
</evidence>
<evidence type="ECO:0000256" key="3">
    <source>
        <dbReference type="ARBA" id="ARBA00023004"/>
    </source>
</evidence>
<proteinExistence type="inferred from homology"/>
<dbReference type="Proteomes" id="UP000270697">
    <property type="component" value="Unassembled WGS sequence"/>
</dbReference>
<reference evidence="6 9" key="2">
    <citation type="submission" date="2018-10" db="EMBL/GenBank/DDBJ databases">
        <title>Sequencing the genomes of 1000 actinobacteria strains.</title>
        <authorList>
            <person name="Klenk H.-P."/>
        </authorList>
    </citation>
    <scope>NUCLEOTIDE SEQUENCE [LARGE SCALE GENOMIC DNA]</scope>
    <source>
        <strain evidence="6 9">DSM 45119</strain>
    </source>
</reference>
<dbReference type="Gene3D" id="3.60.21.10">
    <property type="match status" value="1"/>
</dbReference>
<sequence length="236" mass="24939">MSATLLHVSDPHLTDDPASAERLRRVLDLSAARRPDAVVVTGDISDHGEPAEYQVFAEAMRDRPPWIAIPGNHDDPATLRAELRQDRCPVVEAGQVRVIGLDVTVPGEDHGFLRKETARAAEAAAQGANQVVLAVHQPPVLIGHSYVDAIALTNPEALSGLIQRIPRVVAVLSGHVHTPLVSSLAGVPVLGAPGVVSELGVAPNRRPLLSSDGPPGMALHRIDDDGTVTTTFHHAV</sequence>